<dbReference type="InterPro" id="IPR029261">
    <property type="entry name" value="Transposase_Znf"/>
</dbReference>
<dbReference type="Proteomes" id="UP001556692">
    <property type="component" value="Unassembled WGS sequence"/>
</dbReference>
<evidence type="ECO:0000313" key="4">
    <source>
        <dbReference type="Proteomes" id="UP001556692"/>
    </source>
</evidence>
<name>A0ABV3SSH3_9HYPH</name>
<feature type="domain" description="Transposase IS204/IS1001/IS1096/IS1165 DDE" evidence="1">
    <location>
        <begin position="144"/>
        <end position="239"/>
    </location>
</feature>
<sequence>MVVESAAEDDGMMVVSARSAAERRPCPLCGRFSGRVHSRYVRTIADLPCAGRKVRLRLTARRFVCEATSCRRRIFGERFEDKVVAERSRRTSRLECLVHHLGLALGGRPAAGFAKRLMVPVSNDTLLRVVRKRAKLPEAPLNVIGIDDWAWRRNHRYGSIVCDLEQRRIVALLPDREIATVHAWLAGHPQIAVVSRDRGGGYGEAATKALPDAVQVADRWHLMENASSAFLDAVRKSMRSIQTAIGAATINPDLLTCAEKLQYEGYLRREEMNAVIAGLASDSVPIKEIVRRTGHSRKLVRQVIRGERTDVFRIRQSSLEAHMPMLDDMWNAGCRNGAELWQRLQVKGFRGSLRVVGEWATCRRRAERASDQQLRRVPSARTIAHLMTTARDHLSRSDTVTMAAIEAGVPMLVEARSL</sequence>
<accession>A0ABV3SSH3</accession>
<dbReference type="RefSeq" id="WP_367957630.1">
    <property type="nucleotide sequence ID" value="NZ_JBDPGJ010000013.1"/>
</dbReference>
<dbReference type="PANTHER" id="PTHR33498:SF1">
    <property type="entry name" value="TRANSPOSASE FOR INSERTION SEQUENCE ELEMENT IS1557"/>
    <property type="match status" value="1"/>
</dbReference>
<protein>
    <submittedName>
        <fullName evidence="3">ISL3 family transposase</fullName>
    </submittedName>
</protein>
<evidence type="ECO:0000259" key="2">
    <source>
        <dbReference type="Pfam" id="PF14690"/>
    </source>
</evidence>
<dbReference type="InterPro" id="IPR002560">
    <property type="entry name" value="Transposase_DDE"/>
</dbReference>
<keyword evidence="4" id="KW-1185">Reference proteome</keyword>
<dbReference type="InterPro" id="IPR047951">
    <property type="entry name" value="Transpos_ISL3"/>
</dbReference>
<gene>
    <name evidence="3" type="ORF">ABGN05_29505</name>
</gene>
<dbReference type="Pfam" id="PF14690">
    <property type="entry name" value="Zn_ribbon_ISL3"/>
    <property type="match status" value="1"/>
</dbReference>
<dbReference type="Pfam" id="PF01610">
    <property type="entry name" value="DDE_Tnp_ISL3"/>
    <property type="match status" value="1"/>
</dbReference>
<feature type="domain" description="Transposase IS204/IS1001/IS1096/IS1165 zinc-finger" evidence="2">
    <location>
        <begin position="24"/>
        <end position="67"/>
    </location>
</feature>
<evidence type="ECO:0000259" key="1">
    <source>
        <dbReference type="Pfam" id="PF01610"/>
    </source>
</evidence>
<proteinExistence type="predicted"/>
<organism evidence="3 4">
    <name type="scientific">Aquibium pacificus</name>
    <dbReference type="NCBI Taxonomy" id="3153579"/>
    <lineage>
        <taxon>Bacteria</taxon>
        <taxon>Pseudomonadati</taxon>
        <taxon>Pseudomonadota</taxon>
        <taxon>Alphaproteobacteria</taxon>
        <taxon>Hyphomicrobiales</taxon>
        <taxon>Phyllobacteriaceae</taxon>
        <taxon>Aquibium</taxon>
    </lineage>
</organism>
<dbReference type="PANTHER" id="PTHR33498">
    <property type="entry name" value="TRANSPOSASE FOR INSERTION SEQUENCE ELEMENT IS1557"/>
    <property type="match status" value="1"/>
</dbReference>
<reference evidence="3 4" key="1">
    <citation type="submission" date="2024-05" db="EMBL/GenBank/DDBJ databases">
        <authorList>
            <person name="Jiang F."/>
        </authorList>
    </citation>
    <scope>NUCLEOTIDE SEQUENCE [LARGE SCALE GENOMIC DNA]</scope>
    <source>
        <strain evidence="3 4">LZ166</strain>
    </source>
</reference>
<feature type="non-terminal residue" evidence="3">
    <location>
        <position position="418"/>
    </location>
</feature>
<evidence type="ECO:0000313" key="3">
    <source>
        <dbReference type="EMBL" id="MEX0409766.1"/>
    </source>
</evidence>
<comment type="caution">
    <text evidence="3">The sequence shown here is derived from an EMBL/GenBank/DDBJ whole genome shotgun (WGS) entry which is preliminary data.</text>
</comment>
<dbReference type="NCBIfam" id="NF033550">
    <property type="entry name" value="transpos_ISL3"/>
    <property type="match status" value="1"/>
</dbReference>
<dbReference type="EMBL" id="JBDPGJ010000013">
    <property type="protein sequence ID" value="MEX0409766.1"/>
    <property type="molecule type" value="Genomic_DNA"/>
</dbReference>